<accession>A0A4Q0YP89</accession>
<reference evidence="1 2" key="1">
    <citation type="submission" date="2017-10" db="EMBL/GenBank/DDBJ databases">
        <title>Nyctiphanis sp. nov., isolated from the stomach of the euphausiid Nyctiphanes simplex (Hansen, 1911) in the Gulf of California.</title>
        <authorList>
            <person name="Gomez-Gil B."/>
            <person name="Aguilar-Mendez M."/>
            <person name="Lopez-Cortes A."/>
            <person name="Gomez-Gutierrez J."/>
            <person name="Roque A."/>
            <person name="Lang E."/>
            <person name="Gonzalez-Castillo A."/>
        </authorList>
    </citation>
    <scope>NUCLEOTIDE SEQUENCE [LARGE SCALE GENOMIC DNA]</scope>
    <source>
        <strain evidence="1 2">CAIM 600</strain>
    </source>
</reference>
<name>A0A4Q0YP89_9GAMM</name>
<comment type="caution">
    <text evidence="1">The sequence shown here is derived from an EMBL/GenBank/DDBJ whole genome shotgun (WGS) entry which is preliminary data.</text>
</comment>
<proteinExistence type="predicted"/>
<protein>
    <submittedName>
        <fullName evidence="1">Uncharacterized protein</fullName>
    </submittedName>
</protein>
<evidence type="ECO:0000313" key="1">
    <source>
        <dbReference type="EMBL" id="RXJ72343.1"/>
    </source>
</evidence>
<gene>
    <name evidence="1" type="ORF">CS022_16040</name>
</gene>
<evidence type="ECO:0000313" key="2">
    <source>
        <dbReference type="Proteomes" id="UP000290287"/>
    </source>
</evidence>
<dbReference type="AlphaFoldDB" id="A0A4Q0YP89"/>
<dbReference type="EMBL" id="PEIB01000022">
    <property type="protein sequence ID" value="RXJ72343.1"/>
    <property type="molecule type" value="Genomic_DNA"/>
</dbReference>
<dbReference type="Proteomes" id="UP000290287">
    <property type="component" value="Unassembled WGS sequence"/>
</dbReference>
<sequence length="169" mass="18156">MILLTGCSSVPSLTPKYDNEILLMSVMSVDADTVKVETMLYREDESGDISNAMMLPTFELKNGLSACSRMIFDDSTSDISLLNIDSGGERVSIPVDIGLTQTISVTRVSGSHRSRVSGVIVNNQVGNNPVALGFDRTLTMGEQQAIPVTLKNTLTLSPASVQQLKTCLN</sequence>
<keyword evidence="2" id="KW-1185">Reference proteome</keyword>
<organism evidence="1 2">
    <name type="scientific">Veronia nyctiphanis</name>
    <dbReference type="NCBI Taxonomy" id="1278244"/>
    <lineage>
        <taxon>Bacteria</taxon>
        <taxon>Pseudomonadati</taxon>
        <taxon>Pseudomonadota</taxon>
        <taxon>Gammaproteobacteria</taxon>
        <taxon>Vibrionales</taxon>
        <taxon>Vibrionaceae</taxon>
        <taxon>Veronia</taxon>
    </lineage>
</organism>